<sequence length="84" mass="8937">MKPKSAVPGYLVAGIGLALIAVGLYWGVVIGYTSGELPVLLGLLGGGALIAWLGQRMLEAAKHDKIERRIAERDAQSEERNGNH</sequence>
<evidence type="ECO:0000256" key="1">
    <source>
        <dbReference type="SAM" id="Phobius"/>
    </source>
</evidence>
<keyword evidence="3" id="KW-1185">Reference proteome</keyword>
<dbReference type="AlphaFoldDB" id="A0A542Y9S1"/>
<gene>
    <name evidence="2" type="ORF">FB468_2868</name>
</gene>
<accession>A0A542Y9S1</accession>
<keyword evidence="1" id="KW-0812">Transmembrane</keyword>
<name>A0A542Y9S1_9MICO</name>
<keyword evidence="1" id="KW-1133">Transmembrane helix</keyword>
<evidence type="ECO:0000313" key="3">
    <source>
        <dbReference type="Proteomes" id="UP000319094"/>
    </source>
</evidence>
<feature type="transmembrane region" description="Helical" evidence="1">
    <location>
        <begin position="39"/>
        <end position="58"/>
    </location>
</feature>
<evidence type="ECO:0000313" key="2">
    <source>
        <dbReference type="EMBL" id="TQL44797.1"/>
    </source>
</evidence>
<proteinExistence type="predicted"/>
<dbReference type="RefSeq" id="WP_141887921.1">
    <property type="nucleotide sequence ID" value="NZ_BAAAUY010000018.1"/>
</dbReference>
<organism evidence="2 3">
    <name type="scientific">Leucobacter komagatae</name>
    <dbReference type="NCBI Taxonomy" id="55969"/>
    <lineage>
        <taxon>Bacteria</taxon>
        <taxon>Bacillati</taxon>
        <taxon>Actinomycetota</taxon>
        <taxon>Actinomycetes</taxon>
        <taxon>Micrococcales</taxon>
        <taxon>Microbacteriaceae</taxon>
        <taxon>Leucobacter</taxon>
    </lineage>
</organism>
<comment type="caution">
    <text evidence="2">The sequence shown here is derived from an EMBL/GenBank/DDBJ whole genome shotgun (WGS) entry which is preliminary data.</text>
</comment>
<dbReference type="Proteomes" id="UP000319094">
    <property type="component" value="Unassembled WGS sequence"/>
</dbReference>
<protein>
    <submittedName>
        <fullName evidence="2">Uncharacterized protein</fullName>
    </submittedName>
</protein>
<dbReference type="EMBL" id="VFON01000001">
    <property type="protein sequence ID" value="TQL44797.1"/>
    <property type="molecule type" value="Genomic_DNA"/>
</dbReference>
<keyword evidence="1" id="KW-0472">Membrane</keyword>
<reference evidence="2 3" key="1">
    <citation type="submission" date="2019-06" db="EMBL/GenBank/DDBJ databases">
        <title>Sequencing the genomes of 1000 actinobacteria strains.</title>
        <authorList>
            <person name="Klenk H.-P."/>
        </authorList>
    </citation>
    <scope>NUCLEOTIDE SEQUENCE [LARGE SCALE GENOMIC DNA]</scope>
    <source>
        <strain evidence="2 3">DSM 8803</strain>
    </source>
</reference>
<feature type="transmembrane region" description="Helical" evidence="1">
    <location>
        <begin position="7"/>
        <end position="27"/>
    </location>
</feature>